<dbReference type="EMBL" id="LIIN01000131">
    <property type="protein sequence ID" value="KZX20145.1"/>
    <property type="molecule type" value="Genomic_DNA"/>
</dbReference>
<reference evidence="2 3" key="1">
    <citation type="submission" date="2015-08" db="EMBL/GenBank/DDBJ databases">
        <title>Draft Genome Sequence of Rathayibacter sp. Strain VKM Ac-2596 Isolated from Leaf Gall Induced by Plant-Parasitic Nematodes.</title>
        <authorList>
            <person name="Vasilenko O.V."/>
            <person name="Starodumova I.P."/>
            <person name="Tarlachkov S.V."/>
            <person name="Dorofeeva L.V."/>
            <person name="Evtushenko L.I."/>
        </authorList>
    </citation>
    <scope>NUCLEOTIDE SEQUENCE [LARGE SCALE GENOMIC DNA]</scope>
    <source>
        <strain evidence="2 3">VKM Ac-2596</strain>
    </source>
</reference>
<evidence type="ECO:0000256" key="1">
    <source>
        <dbReference type="SAM" id="MobiDB-lite"/>
    </source>
</evidence>
<dbReference type="Proteomes" id="UP000076717">
    <property type="component" value="Unassembled WGS sequence"/>
</dbReference>
<evidence type="ECO:0000313" key="2">
    <source>
        <dbReference type="EMBL" id="KZX20145.1"/>
    </source>
</evidence>
<accession>A0A166H8P5</accession>
<protein>
    <submittedName>
        <fullName evidence="2">Uncharacterized protein</fullName>
    </submittedName>
</protein>
<comment type="caution">
    <text evidence="2">The sequence shown here is derived from an EMBL/GenBank/DDBJ whole genome shotgun (WGS) entry which is preliminary data.</text>
</comment>
<feature type="compositionally biased region" description="Low complexity" evidence="1">
    <location>
        <begin position="64"/>
        <end position="75"/>
    </location>
</feature>
<keyword evidence="3" id="KW-1185">Reference proteome</keyword>
<dbReference type="PATRIC" id="fig|1671680.3.peg.2958"/>
<proteinExistence type="predicted"/>
<dbReference type="AlphaFoldDB" id="A0A166H8P5"/>
<feature type="region of interest" description="Disordered" evidence="1">
    <location>
        <begin position="64"/>
        <end position="90"/>
    </location>
</feature>
<evidence type="ECO:0000313" key="3">
    <source>
        <dbReference type="Proteomes" id="UP000076717"/>
    </source>
</evidence>
<gene>
    <name evidence="2" type="ORF">ACH61_02755</name>
</gene>
<organism evidence="2 3">
    <name type="scientific">Rathayibacter tanaceti</name>
    <dbReference type="NCBI Taxonomy" id="1671680"/>
    <lineage>
        <taxon>Bacteria</taxon>
        <taxon>Bacillati</taxon>
        <taxon>Actinomycetota</taxon>
        <taxon>Actinomycetes</taxon>
        <taxon>Micrococcales</taxon>
        <taxon>Microbacteriaceae</taxon>
        <taxon>Rathayibacter</taxon>
    </lineage>
</organism>
<sequence length="90" mass="8613">MAEFAKGYQNVGTVTLIGGDTAGAHIAREQAAGLAATFDSVKSATGVDLGAILQGQAFGRGVASATGTAGTGDATRPSGSGDATVIPSTS</sequence>
<name>A0A166H8P5_9MICO</name>